<dbReference type="Proteomes" id="UP000015101">
    <property type="component" value="Unassembled WGS sequence"/>
</dbReference>
<accession>T1FJC7</accession>
<sequence>MKLSAAEKVVRSCVSRLCFLGYTAAYSGSMHSGFAHVRVNKHATKVSNINNSAQLNGIERNNNINNNINIINNNNNDNSSLTNNNVSHKFVDNDENLKHALKQMDELMEETMLLNSVKRRKVLRLSTSSQASATSFSSSKKCSTSAVTTSSKTSLPASATLPTTAVTLELESGRVEEILSRHEDSLMEMFKELNEEEEDVDYDDEINKKNENGDEGGLRLSTVEESIGEKMDKEKLIYRLRMIINKNDISYRALRGAKQNDDEDDEEEEEGDGDSYNNLKQKPMKNQHGNKRDSTSQEQVAKEFNYMAITNGSNKSINNYNKPISNNNINDNNNNNNNNSNNMNMAAATTNVSFVPRCMSTDNLLSNRMNELLLTSPSSPLSSSSSYFDWLTNQVRQRSQEGHVANKSGNQPMKGQCLRVRSFRRFNEREGLISFIRRRFNK</sequence>
<evidence type="ECO:0000256" key="1">
    <source>
        <dbReference type="SAM" id="MobiDB-lite"/>
    </source>
</evidence>
<evidence type="ECO:0000313" key="3">
    <source>
        <dbReference type="EnsemblMetazoa" id="HelroP183232"/>
    </source>
</evidence>
<feature type="region of interest" description="Disordered" evidence="1">
    <location>
        <begin position="128"/>
        <end position="156"/>
    </location>
</feature>
<dbReference type="EnsemblMetazoa" id="HelroT183232">
    <property type="protein sequence ID" value="HelroP183232"/>
    <property type="gene ID" value="HelroG183232"/>
</dbReference>
<dbReference type="KEGG" id="hro:HELRODRAFT_183232"/>
<organism evidence="3 4">
    <name type="scientific">Helobdella robusta</name>
    <name type="common">Californian leech</name>
    <dbReference type="NCBI Taxonomy" id="6412"/>
    <lineage>
        <taxon>Eukaryota</taxon>
        <taxon>Metazoa</taxon>
        <taxon>Spiralia</taxon>
        <taxon>Lophotrochozoa</taxon>
        <taxon>Annelida</taxon>
        <taxon>Clitellata</taxon>
        <taxon>Hirudinea</taxon>
        <taxon>Rhynchobdellida</taxon>
        <taxon>Glossiphoniidae</taxon>
        <taxon>Helobdella</taxon>
    </lineage>
</organism>
<dbReference type="HOGENOM" id="CLU_620051_0_0_1"/>
<dbReference type="GeneID" id="20208926"/>
<reference evidence="4" key="1">
    <citation type="submission" date="2012-12" db="EMBL/GenBank/DDBJ databases">
        <authorList>
            <person name="Hellsten U."/>
            <person name="Grimwood J."/>
            <person name="Chapman J.A."/>
            <person name="Shapiro H."/>
            <person name="Aerts A."/>
            <person name="Otillar R.P."/>
            <person name="Terry A.Y."/>
            <person name="Boore J.L."/>
            <person name="Simakov O."/>
            <person name="Marletaz F."/>
            <person name="Cho S.-J."/>
            <person name="Edsinger-Gonzales E."/>
            <person name="Havlak P."/>
            <person name="Kuo D.-H."/>
            <person name="Larsson T."/>
            <person name="Lv J."/>
            <person name="Arendt D."/>
            <person name="Savage R."/>
            <person name="Osoegawa K."/>
            <person name="de Jong P."/>
            <person name="Lindberg D.R."/>
            <person name="Seaver E.C."/>
            <person name="Weisblat D.A."/>
            <person name="Putnam N.H."/>
            <person name="Grigoriev I.V."/>
            <person name="Rokhsar D.S."/>
        </authorList>
    </citation>
    <scope>NUCLEOTIDE SEQUENCE</scope>
</reference>
<dbReference type="AlphaFoldDB" id="T1FJC7"/>
<dbReference type="EMBL" id="AMQM01008656">
    <property type="status" value="NOT_ANNOTATED_CDS"/>
    <property type="molecule type" value="Genomic_DNA"/>
</dbReference>
<dbReference type="CTD" id="20208926"/>
<gene>
    <name evidence="3" type="primary">20208926</name>
    <name evidence="2" type="ORF">HELRODRAFT_183232</name>
</gene>
<evidence type="ECO:0000313" key="2">
    <source>
        <dbReference type="EMBL" id="ESO11354.1"/>
    </source>
</evidence>
<evidence type="ECO:0000313" key="4">
    <source>
        <dbReference type="Proteomes" id="UP000015101"/>
    </source>
</evidence>
<feature type="region of interest" description="Disordered" evidence="1">
    <location>
        <begin position="196"/>
        <end position="221"/>
    </location>
</feature>
<protein>
    <submittedName>
        <fullName evidence="2 3">Uncharacterized protein</fullName>
    </submittedName>
</protein>
<feature type="compositionally biased region" description="Acidic residues" evidence="1">
    <location>
        <begin position="261"/>
        <end position="273"/>
    </location>
</feature>
<proteinExistence type="predicted"/>
<dbReference type="EMBL" id="KB095821">
    <property type="protein sequence ID" value="ESO11354.1"/>
    <property type="molecule type" value="Genomic_DNA"/>
</dbReference>
<feature type="region of interest" description="Disordered" evidence="1">
    <location>
        <begin position="256"/>
        <end position="298"/>
    </location>
</feature>
<reference evidence="3" key="3">
    <citation type="submission" date="2015-06" db="UniProtKB">
        <authorList>
            <consortium name="EnsemblMetazoa"/>
        </authorList>
    </citation>
    <scope>IDENTIFICATION</scope>
</reference>
<dbReference type="RefSeq" id="XP_009010514.1">
    <property type="nucleotide sequence ID" value="XM_009012266.1"/>
</dbReference>
<reference evidence="2 4" key="2">
    <citation type="journal article" date="2013" name="Nature">
        <title>Insights into bilaterian evolution from three spiralian genomes.</title>
        <authorList>
            <person name="Simakov O."/>
            <person name="Marletaz F."/>
            <person name="Cho S.J."/>
            <person name="Edsinger-Gonzales E."/>
            <person name="Havlak P."/>
            <person name="Hellsten U."/>
            <person name="Kuo D.H."/>
            <person name="Larsson T."/>
            <person name="Lv J."/>
            <person name="Arendt D."/>
            <person name="Savage R."/>
            <person name="Osoegawa K."/>
            <person name="de Jong P."/>
            <person name="Grimwood J."/>
            <person name="Chapman J.A."/>
            <person name="Shapiro H."/>
            <person name="Aerts A."/>
            <person name="Otillar R.P."/>
            <person name="Terry A.Y."/>
            <person name="Boore J.L."/>
            <person name="Grigoriev I.V."/>
            <person name="Lindberg D.R."/>
            <person name="Seaver E.C."/>
            <person name="Weisblat D.A."/>
            <person name="Putnam N.H."/>
            <person name="Rokhsar D.S."/>
        </authorList>
    </citation>
    <scope>NUCLEOTIDE SEQUENCE</scope>
</reference>
<keyword evidence="4" id="KW-1185">Reference proteome</keyword>
<feature type="compositionally biased region" description="Low complexity" evidence="1">
    <location>
        <begin position="128"/>
        <end position="154"/>
    </location>
</feature>
<name>T1FJC7_HELRO</name>
<dbReference type="InParanoid" id="T1FJC7"/>